<dbReference type="AlphaFoldDB" id="A0A3N4IZR5"/>
<dbReference type="OrthoDB" id="10254221at2759"/>
<evidence type="ECO:0000313" key="1">
    <source>
        <dbReference type="EMBL" id="RPA91499.1"/>
    </source>
</evidence>
<reference evidence="1 2" key="1">
    <citation type="journal article" date="2018" name="Nat. Ecol. Evol.">
        <title>Pezizomycetes genomes reveal the molecular basis of ectomycorrhizal truffle lifestyle.</title>
        <authorList>
            <person name="Murat C."/>
            <person name="Payen T."/>
            <person name="Noel B."/>
            <person name="Kuo A."/>
            <person name="Morin E."/>
            <person name="Chen J."/>
            <person name="Kohler A."/>
            <person name="Krizsan K."/>
            <person name="Balestrini R."/>
            <person name="Da Silva C."/>
            <person name="Montanini B."/>
            <person name="Hainaut M."/>
            <person name="Levati E."/>
            <person name="Barry K.W."/>
            <person name="Belfiori B."/>
            <person name="Cichocki N."/>
            <person name="Clum A."/>
            <person name="Dockter R.B."/>
            <person name="Fauchery L."/>
            <person name="Guy J."/>
            <person name="Iotti M."/>
            <person name="Le Tacon F."/>
            <person name="Lindquist E.A."/>
            <person name="Lipzen A."/>
            <person name="Malagnac F."/>
            <person name="Mello A."/>
            <person name="Molinier V."/>
            <person name="Miyauchi S."/>
            <person name="Poulain J."/>
            <person name="Riccioni C."/>
            <person name="Rubini A."/>
            <person name="Sitrit Y."/>
            <person name="Splivallo R."/>
            <person name="Traeger S."/>
            <person name="Wang M."/>
            <person name="Zifcakova L."/>
            <person name="Wipf D."/>
            <person name="Zambonelli A."/>
            <person name="Paolocci F."/>
            <person name="Nowrousian M."/>
            <person name="Ottonello S."/>
            <person name="Baldrian P."/>
            <person name="Spatafora J.W."/>
            <person name="Henrissat B."/>
            <person name="Nagy L.G."/>
            <person name="Aury J.M."/>
            <person name="Wincker P."/>
            <person name="Grigoriev I.V."/>
            <person name="Bonfante P."/>
            <person name="Martin F.M."/>
        </authorList>
    </citation>
    <scope>NUCLEOTIDE SEQUENCE [LARGE SCALE GENOMIC DNA]</scope>
    <source>
        <strain evidence="1 2">120613-1</strain>
    </source>
</reference>
<proteinExistence type="predicted"/>
<dbReference type="Proteomes" id="UP000276215">
    <property type="component" value="Unassembled WGS sequence"/>
</dbReference>
<sequence>MRMAPWHIGSTYSEFYKRELVPVMRRFGVKRVFVMGTLSIYGGEDGGELGSFIISYHGLAILQTRLERNPCNCGLFSRMKWRIWIGRFSDLGCWLVVSPFLLPPPHTGQFLFCILGVYLPLPTQRQRSCINL</sequence>
<protein>
    <submittedName>
        <fullName evidence="1">Uncharacterized protein</fullName>
    </submittedName>
</protein>
<keyword evidence="2" id="KW-1185">Reference proteome</keyword>
<dbReference type="EMBL" id="ML120495">
    <property type="protein sequence ID" value="RPA91499.1"/>
    <property type="molecule type" value="Genomic_DNA"/>
</dbReference>
<organism evidence="1 2">
    <name type="scientific">Choiromyces venosus 120613-1</name>
    <dbReference type="NCBI Taxonomy" id="1336337"/>
    <lineage>
        <taxon>Eukaryota</taxon>
        <taxon>Fungi</taxon>
        <taxon>Dikarya</taxon>
        <taxon>Ascomycota</taxon>
        <taxon>Pezizomycotina</taxon>
        <taxon>Pezizomycetes</taxon>
        <taxon>Pezizales</taxon>
        <taxon>Tuberaceae</taxon>
        <taxon>Choiromyces</taxon>
    </lineage>
</organism>
<evidence type="ECO:0000313" key="2">
    <source>
        <dbReference type="Proteomes" id="UP000276215"/>
    </source>
</evidence>
<name>A0A3N4IZR5_9PEZI</name>
<gene>
    <name evidence="1" type="ORF">L873DRAFT_305183</name>
</gene>
<accession>A0A3N4IZR5</accession>